<gene>
    <name evidence="6" type="ORF">KY5_6647c</name>
</gene>
<dbReference type="InterPro" id="IPR009057">
    <property type="entry name" value="Homeodomain-like_sf"/>
</dbReference>
<dbReference type="InterPro" id="IPR025996">
    <property type="entry name" value="MT1864/Rv1816-like_C"/>
</dbReference>
<dbReference type="GO" id="GO:0000976">
    <property type="term" value="F:transcription cis-regulatory region binding"/>
    <property type="evidence" value="ECO:0007669"/>
    <property type="project" value="TreeGrafter"/>
</dbReference>
<keyword evidence="3" id="KW-0804">Transcription</keyword>
<evidence type="ECO:0000256" key="4">
    <source>
        <dbReference type="PROSITE-ProRule" id="PRU00335"/>
    </source>
</evidence>
<protein>
    <submittedName>
        <fullName evidence="6">Putative transcriptional regulator, TetR family</fullName>
    </submittedName>
</protein>
<evidence type="ECO:0000313" key="7">
    <source>
        <dbReference type="Proteomes" id="UP000221011"/>
    </source>
</evidence>
<dbReference type="PROSITE" id="PS50977">
    <property type="entry name" value="HTH_TETR_2"/>
    <property type="match status" value="1"/>
</dbReference>
<evidence type="ECO:0000256" key="3">
    <source>
        <dbReference type="ARBA" id="ARBA00023163"/>
    </source>
</evidence>
<evidence type="ECO:0000259" key="5">
    <source>
        <dbReference type="PROSITE" id="PS50977"/>
    </source>
</evidence>
<sequence length="191" mass="20306">MSTSEKSSYHHGDLRAALLSTAMEMLEGGEPFSLRAVARRAGVSPTAPYRHFKDRDALESALAVEGFRDLLGNLGDGRDLPASLPDLAEFAVAYVAFALRRPALFRVMFGKPCDDAEDERVKAADALHQLLADALDRVFPDADASALASAGWGLAHGLACLYLDGKLQAASGEEVADRVRSAFLAITSVGS</sequence>
<dbReference type="KEGG" id="sfk:KY5_6647c"/>
<evidence type="ECO:0000256" key="2">
    <source>
        <dbReference type="ARBA" id="ARBA00023125"/>
    </source>
</evidence>
<proteinExistence type="predicted"/>
<reference evidence="6 7" key="1">
    <citation type="submission" date="2017-08" db="EMBL/GenBank/DDBJ databases">
        <title>Complete Genome Sequence of Streptomyces formicae KY5, the formicamycin producer.</title>
        <authorList>
            <person name="Holmes N.A."/>
            <person name="Devine R."/>
            <person name="Qin Z."/>
            <person name="Seipke R.F."/>
            <person name="Wilkinson B."/>
            <person name="Hutchings M.I."/>
        </authorList>
    </citation>
    <scope>NUCLEOTIDE SEQUENCE [LARGE SCALE GENOMIC DNA]</scope>
    <source>
        <strain evidence="6 7">KY5</strain>
    </source>
</reference>
<dbReference type="Pfam" id="PF00440">
    <property type="entry name" value="TetR_N"/>
    <property type="match status" value="1"/>
</dbReference>
<dbReference type="InterPro" id="IPR001647">
    <property type="entry name" value="HTH_TetR"/>
</dbReference>
<keyword evidence="7" id="KW-1185">Reference proteome</keyword>
<dbReference type="InterPro" id="IPR036271">
    <property type="entry name" value="Tet_transcr_reg_TetR-rel_C_sf"/>
</dbReference>
<dbReference type="RefSeq" id="WP_098245743.1">
    <property type="nucleotide sequence ID" value="NZ_CP022685.1"/>
</dbReference>
<dbReference type="SUPFAM" id="SSF46689">
    <property type="entry name" value="Homeodomain-like"/>
    <property type="match status" value="1"/>
</dbReference>
<name>A0A291QJP8_9ACTN</name>
<keyword evidence="1" id="KW-0805">Transcription regulation</keyword>
<dbReference type="EMBL" id="CP022685">
    <property type="protein sequence ID" value="ATL31665.1"/>
    <property type="molecule type" value="Genomic_DNA"/>
</dbReference>
<accession>A0A291QJP8</accession>
<dbReference type="Pfam" id="PF13305">
    <property type="entry name" value="TetR_C_33"/>
    <property type="match status" value="1"/>
</dbReference>
<dbReference type="SUPFAM" id="SSF48498">
    <property type="entry name" value="Tetracyclin repressor-like, C-terminal domain"/>
    <property type="match status" value="1"/>
</dbReference>
<feature type="domain" description="HTH tetR-type" evidence="5">
    <location>
        <begin position="12"/>
        <end position="70"/>
    </location>
</feature>
<evidence type="ECO:0000313" key="6">
    <source>
        <dbReference type="EMBL" id="ATL31665.1"/>
    </source>
</evidence>
<keyword evidence="2 4" id="KW-0238">DNA-binding</keyword>
<organism evidence="6 7">
    <name type="scientific">Streptomyces formicae</name>
    <dbReference type="NCBI Taxonomy" id="1616117"/>
    <lineage>
        <taxon>Bacteria</taxon>
        <taxon>Bacillati</taxon>
        <taxon>Actinomycetota</taxon>
        <taxon>Actinomycetes</taxon>
        <taxon>Kitasatosporales</taxon>
        <taxon>Streptomycetaceae</taxon>
        <taxon>Streptomyces</taxon>
    </lineage>
</organism>
<dbReference type="PANTHER" id="PTHR30055:SF220">
    <property type="entry name" value="TETR-FAMILY REGULATORY PROTEIN"/>
    <property type="match status" value="1"/>
</dbReference>
<dbReference type="GO" id="GO:0003700">
    <property type="term" value="F:DNA-binding transcription factor activity"/>
    <property type="evidence" value="ECO:0007669"/>
    <property type="project" value="TreeGrafter"/>
</dbReference>
<dbReference type="Proteomes" id="UP000221011">
    <property type="component" value="Chromosome"/>
</dbReference>
<evidence type="ECO:0000256" key="1">
    <source>
        <dbReference type="ARBA" id="ARBA00023015"/>
    </source>
</evidence>
<feature type="DNA-binding region" description="H-T-H motif" evidence="4">
    <location>
        <begin position="33"/>
        <end position="52"/>
    </location>
</feature>
<dbReference type="InterPro" id="IPR050109">
    <property type="entry name" value="HTH-type_TetR-like_transc_reg"/>
</dbReference>
<dbReference type="AlphaFoldDB" id="A0A291QJP8"/>
<dbReference type="Gene3D" id="1.10.357.10">
    <property type="entry name" value="Tetracycline Repressor, domain 2"/>
    <property type="match status" value="1"/>
</dbReference>
<dbReference type="PANTHER" id="PTHR30055">
    <property type="entry name" value="HTH-TYPE TRANSCRIPTIONAL REGULATOR RUTR"/>
    <property type="match status" value="1"/>
</dbReference>